<evidence type="ECO:0000259" key="8">
    <source>
        <dbReference type="PROSITE" id="PS50928"/>
    </source>
</evidence>
<evidence type="ECO:0000313" key="12">
    <source>
        <dbReference type="Proteomes" id="UP000822331"/>
    </source>
</evidence>
<feature type="transmembrane region" description="Helical" evidence="7">
    <location>
        <begin position="67"/>
        <end position="87"/>
    </location>
</feature>
<proteinExistence type="inferred from homology"/>
<dbReference type="Gene3D" id="1.10.3720.10">
    <property type="entry name" value="MetI-like"/>
    <property type="match status" value="1"/>
</dbReference>
<keyword evidence="12" id="KW-1185">Reference proteome</keyword>
<dbReference type="KEGG" id="arui:G6M88_23185"/>
<evidence type="ECO:0000313" key="10">
    <source>
        <dbReference type="EMBL" id="QTG03363.1"/>
    </source>
</evidence>
<feature type="transmembrane region" description="Helical" evidence="7">
    <location>
        <begin position="178"/>
        <end position="201"/>
    </location>
</feature>
<dbReference type="AlphaFoldDB" id="A0AAE7R7L8"/>
<comment type="similarity">
    <text evidence="7">Belongs to the binding-protein-dependent transport system permease family.</text>
</comment>
<comment type="subcellular location">
    <subcellularLocation>
        <location evidence="1 7">Cell membrane</location>
        <topology evidence="1 7">Multi-pass membrane protein</topology>
    </subcellularLocation>
</comment>
<keyword evidence="4 7" id="KW-0812">Transmembrane</keyword>
<dbReference type="GO" id="GO:0005886">
    <property type="term" value="C:plasma membrane"/>
    <property type="evidence" value="ECO:0007669"/>
    <property type="project" value="UniProtKB-SubCell"/>
</dbReference>
<dbReference type="PANTHER" id="PTHR30151">
    <property type="entry name" value="ALKANE SULFONATE ABC TRANSPORTER-RELATED, MEMBRANE SUBUNIT"/>
    <property type="match status" value="1"/>
</dbReference>
<geneLocation type="plasmid" evidence="10 11">
    <name>pW2_73_1</name>
</geneLocation>
<gene>
    <name evidence="9" type="ORF">G6L72_24220</name>
    <name evidence="10" type="ORF">G6M88_23185</name>
</gene>
<feature type="transmembrane region" description="Helical" evidence="7">
    <location>
        <begin position="108"/>
        <end position="134"/>
    </location>
</feature>
<evidence type="ECO:0000256" key="4">
    <source>
        <dbReference type="ARBA" id="ARBA00022692"/>
    </source>
</evidence>
<evidence type="ECO:0000256" key="5">
    <source>
        <dbReference type="ARBA" id="ARBA00022989"/>
    </source>
</evidence>
<reference evidence="10" key="2">
    <citation type="submission" date="2020-02" db="EMBL/GenBank/DDBJ databases">
        <title>Unexpected conservation and global transmission of agrobacterial virulence plasmids.</title>
        <authorList>
            <person name="Weisberg A.J."/>
            <person name="Davis E.W. II"/>
            <person name="Tabima J.R."/>
            <person name="Belcher M.S."/>
            <person name="Miller M."/>
            <person name="Kuo C.-H."/>
            <person name="Loper J.E."/>
            <person name="Grunwald N.J."/>
            <person name="Putnam M.L."/>
            <person name="Chang J.H."/>
        </authorList>
    </citation>
    <scope>NUCLEOTIDE SEQUENCE</scope>
    <source>
        <strain evidence="10">W2/73</strain>
        <plasmid evidence="10">pW2_73_1</plasmid>
    </source>
</reference>
<feature type="transmembrane region" description="Helical" evidence="7">
    <location>
        <begin position="5"/>
        <end position="25"/>
    </location>
</feature>
<name>A0AAE7R7L8_9HYPH</name>
<evidence type="ECO:0000256" key="6">
    <source>
        <dbReference type="ARBA" id="ARBA00023136"/>
    </source>
</evidence>
<dbReference type="Proteomes" id="UP000822331">
    <property type="component" value="Unassembled WGS sequence"/>
</dbReference>
<evidence type="ECO:0000256" key="2">
    <source>
        <dbReference type="ARBA" id="ARBA00022448"/>
    </source>
</evidence>
<dbReference type="PROSITE" id="PS50928">
    <property type="entry name" value="ABC_TM1"/>
    <property type="match status" value="1"/>
</dbReference>
<dbReference type="Pfam" id="PF00528">
    <property type="entry name" value="BPD_transp_1"/>
    <property type="match status" value="1"/>
</dbReference>
<evidence type="ECO:0000313" key="9">
    <source>
        <dbReference type="EMBL" id="NTF39798.1"/>
    </source>
</evidence>
<organism evidence="10 11">
    <name type="scientific">Agrobacterium rubi</name>
    <dbReference type="NCBI Taxonomy" id="28099"/>
    <lineage>
        <taxon>Bacteria</taxon>
        <taxon>Pseudomonadati</taxon>
        <taxon>Pseudomonadota</taxon>
        <taxon>Alphaproteobacteria</taxon>
        <taxon>Hyphomicrobiales</taxon>
        <taxon>Rhizobiaceae</taxon>
        <taxon>Rhizobium/Agrobacterium group</taxon>
        <taxon>Agrobacterium</taxon>
    </lineage>
</organism>
<keyword evidence="10" id="KW-0614">Plasmid</keyword>
<dbReference type="PANTHER" id="PTHR30151:SF0">
    <property type="entry name" value="ABC TRANSPORTER PERMEASE PROTEIN MJ0413-RELATED"/>
    <property type="match status" value="1"/>
</dbReference>
<feature type="transmembrane region" description="Helical" evidence="7">
    <location>
        <begin position="221"/>
        <end position="242"/>
    </location>
</feature>
<dbReference type="GO" id="GO:0055085">
    <property type="term" value="P:transmembrane transport"/>
    <property type="evidence" value="ECO:0007669"/>
    <property type="project" value="InterPro"/>
</dbReference>
<dbReference type="InterPro" id="IPR035906">
    <property type="entry name" value="MetI-like_sf"/>
</dbReference>
<dbReference type="CDD" id="cd06261">
    <property type="entry name" value="TM_PBP2"/>
    <property type="match status" value="1"/>
</dbReference>
<dbReference type="EMBL" id="JAAMCP010000017">
    <property type="protein sequence ID" value="NTF39798.1"/>
    <property type="molecule type" value="Genomic_DNA"/>
</dbReference>
<evidence type="ECO:0000256" key="1">
    <source>
        <dbReference type="ARBA" id="ARBA00004651"/>
    </source>
</evidence>
<evidence type="ECO:0000256" key="7">
    <source>
        <dbReference type="RuleBase" id="RU363032"/>
    </source>
</evidence>
<keyword evidence="5 7" id="KW-1133">Transmembrane helix</keyword>
<keyword evidence="6 7" id="KW-0472">Membrane</keyword>
<keyword evidence="3" id="KW-1003">Cell membrane</keyword>
<accession>A0AAE7R7L8</accession>
<feature type="domain" description="ABC transmembrane type-1" evidence="8">
    <location>
        <begin position="59"/>
        <end position="243"/>
    </location>
</feature>
<evidence type="ECO:0000256" key="3">
    <source>
        <dbReference type="ARBA" id="ARBA00022475"/>
    </source>
</evidence>
<dbReference type="InterPro" id="IPR000515">
    <property type="entry name" value="MetI-like"/>
</dbReference>
<evidence type="ECO:0000313" key="11">
    <source>
        <dbReference type="Proteomes" id="UP000663912"/>
    </source>
</evidence>
<protein>
    <submittedName>
        <fullName evidence="10">ABC transporter permease</fullName>
    </submittedName>
</protein>
<dbReference type="Proteomes" id="UP000663912">
    <property type="component" value="Plasmid pW2_73_1"/>
</dbReference>
<dbReference type="SUPFAM" id="SSF161098">
    <property type="entry name" value="MetI-like"/>
    <property type="match status" value="1"/>
</dbReference>
<dbReference type="EMBL" id="CP049208">
    <property type="protein sequence ID" value="QTG03363.1"/>
    <property type="molecule type" value="Genomic_DNA"/>
</dbReference>
<keyword evidence="2 7" id="KW-0813">Transport</keyword>
<reference evidence="9 12" key="1">
    <citation type="journal article" date="2020" name="Science">
        <title>Unexpected conservation and global transmission of agrobacterial virulence plasmids.</title>
        <authorList>
            <person name="Weisberg A.J."/>
            <person name="Davis E.W. 2nd"/>
            <person name="Tabima J."/>
            <person name="Belcher M.S."/>
            <person name="Miller M."/>
            <person name="Kuo C.H."/>
            <person name="Loper J.E."/>
            <person name="Grunwald N.J."/>
            <person name="Putnam M.L."/>
            <person name="Chang J.H."/>
        </authorList>
    </citation>
    <scope>NUCLEOTIDE SEQUENCE [LARGE SCALE GENOMIC DNA]</scope>
    <source>
        <strain evidence="9 12">A19/93</strain>
    </source>
</reference>
<sequence>MKARFFWYGASVLFAALIVYVWHLVAQAKLISNVFLPQPERVLASLERGFASGTLSNNFVATMERMFYGWILASITGIGLGAVIGSSRRAQAYISTTLELLRPLPASAVIPVAIALLGLNETAVLTVIAFGAVWPCLLSTLHGFQKVEPRLYEVAQVLGFSRLATAVKIALPSATPDILAGLRISLTSALALSVAGEMLVGVDGLGQTIIIAGRMFRSPDVFAGVILLAVIGMISAAALGLLDRFLLRWKHLQR</sequence>
<dbReference type="RefSeq" id="WP_065700927.1">
    <property type="nucleotide sequence ID" value="NZ_CP049208.1"/>
</dbReference>